<reference evidence="1" key="1">
    <citation type="submission" date="2018-05" db="EMBL/GenBank/DDBJ databases">
        <authorList>
            <consortium name="PulseNet: The National Subtyping Network for Foodborne Disease Surveillance"/>
            <person name="Tarr C.L."/>
            <person name="Trees E."/>
            <person name="Katz L.S."/>
            <person name="Carleton-Romer H.A."/>
            <person name="Stroika S."/>
            <person name="Kucerova Z."/>
            <person name="Roache K.F."/>
            <person name="Sabol A.L."/>
            <person name="Besser J."/>
            <person name="Gerner-Smidt P."/>
        </authorList>
    </citation>
    <scope>NUCLEOTIDE SEQUENCE</scope>
    <source>
        <strain evidence="1">2010D-8214</strain>
    </source>
</reference>
<dbReference type="InterPro" id="IPR025536">
    <property type="entry name" value="DUF4422"/>
</dbReference>
<gene>
    <name evidence="1" type="ORF">A9333_04490</name>
</gene>
<dbReference type="Pfam" id="PF14393">
    <property type="entry name" value="DUF4422"/>
    <property type="match status" value="1"/>
</dbReference>
<dbReference type="AlphaFoldDB" id="A0A5T0NBI3"/>
<organism evidence="1">
    <name type="scientific">Campylobacter jejuni</name>
    <dbReference type="NCBI Taxonomy" id="197"/>
    <lineage>
        <taxon>Bacteria</taxon>
        <taxon>Pseudomonadati</taxon>
        <taxon>Campylobacterota</taxon>
        <taxon>Epsilonproteobacteria</taxon>
        <taxon>Campylobacterales</taxon>
        <taxon>Campylobacteraceae</taxon>
        <taxon>Campylobacter</taxon>
    </lineage>
</organism>
<dbReference type="EMBL" id="AACANF010000003">
    <property type="protein sequence ID" value="EAJ7641375.1"/>
    <property type="molecule type" value="Genomic_DNA"/>
</dbReference>
<sequence>MDKGIFTVKEKKENQNPSIKILVGYHKPAELFKDDILTPIHLGRALATEASKDGKMSKEDFGWMCENMIGDDTGDNISYLNRYFCEFTGIYWAWRNYDKLGNPDYIGYIHYRRNFIFDENIISQLRFDLFHNYFMDIPYINIRYKNAVKPAYFLDKIINFDIVAGKKLYPNNYLMNNLKCLKVDYNLKEYMLTFYPEPKKYIDTLYFILENDLNLKEYCDIAQQFYNKVEIYPCNMFIMKKKLFFQYCEILFNILFKVYFLHKNDLHNNPDLFYKRAVAYLGEFVTTFFIEKQKQTNAAVQELYISFLLNCETECNVNFNYSTGAVYRVENQLSYKIGKILINTKDIKSILKAPIEIIMSVLEHKRKSKIYQTLVNIDKKYAMPPLESYSDFYEALRLKEHLTYKLGKSFLDNPYVFIFKVKKIYKEWKNNKGV</sequence>
<accession>A0A5T0NBI3</accession>
<proteinExistence type="predicted"/>
<comment type="caution">
    <text evidence="1">The sequence shown here is derived from an EMBL/GenBank/DDBJ whole genome shotgun (WGS) entry which is preliminary data.</text>
</comment>
<evidence type="ECO:0000313" key="1">
    <source>
        <dbReference type="EMBL" id="EAJ7641375.1"/>
    </source>
</evidence>
<protein>
    <submittedName>
        <fullName evidence="1">DUF4422 domain-containing protein</fullName>
    </submittedName>
</protein>
<name>A0A5T0NBI3_CAMJU</name>